<gene>
    <name evidence="1" type="ORF">QFC21_001987</name>
</gene>
<sequence>MRLLWSLTALAAPFLAIASASNQQQKPIQIFLYPSPATVESYQATHDHTPVLNADQAQAVFSHHLGVAGSASGVDEYEKLPDGHGSWVHLLGNPGENEVQEANKGRVIIIQGDIEAEDILPNTISSNPTFYLSSTSSSVKAFLQPYINRAEQVVDHILDSLDIKDSRVVQWLETSKLLHDQLEALSALASRMPWNDKSQSEDFTWESIIINAFSAPADAEDAQIQAAVKKAGCLGVKGALAEMTASDDQPPFILVIMPSNGSPSIQQYKRAFESETVLNEDSDFDLENVEEQVSETTTAASYANSSIPADANPMCFPSNRTCDYASSSCSGHGSCIQVSNSTKESRTGECWKCKCAAGYVGVQCQKGDYVFQTILLVFTPLLLITVLLASVGLLNAVGGEKLPSTLTLSIGGPHKRD</sequence>
<comment type="caution">
    <text evidence="1">The sequence shown here is derived from an EMBL/GenBank/DDBJ whole genome shotgun (WGS) entry which is preliminary data.</text>
</comment>
<evidence type="ECO:0000313" key="2">
    <source>
        <dbReference type="Proteomes" id="UP001227268"/>
    </source>
</evidence>
<organism evidence="1 2">
    <name type="scientific">Naganishia friedmannii</name>
    <dbReference type="NCBI Taxonomy" id="89922"/>
    <lineage>
        <taxon>Eukaryota</taxon>
        <taxon>Fungi</taxon>
        <taxon>Dikarya</taxon>
        <taxon>Basidiomycota</taxon>
        <taxon>Agaricomycotina</taxon>
        <taxon>Tremellomycetes</taxon>
        <taxon>Filobasidiales</taxon>
        <taxon>Filobasidiaceae</taxon>
        <taxon>Naganishia</taxon>
    </lineage>
</organism>
<keyword evidence="2" id="KW-1185">Reference proteome</keyword>
<reference evidence="1" key="1">
    <citation type="submission" date="2023-04" db="EMBL/GenBank/DDBJ databases">
        <title>Draft Genome sequencing of Naganishia species isolated from polar environments using Oxford Nanopore Technology.</title>
        <authorList>
            <person name="Leo P."/>
            <person name="Venkateswaran K."/>
        </authorList>
    </citation>
    <scope>NUCLEOTIDE SEQUENCE</scope>
    <source>
        <strain evidence="1">MNA-CCFEE 5423</strain>
    </source>
</reference>
<evidence type="ECO:0000313" key="1">
    <source>
        <dbReference type="EMBL" id="KAJ9104491.1"/>
    </source>
</evidence>
<proteinExistence type="predicted"/>
<name>A0ACC2W0B5_9TREE</name>
<accession>A0ACC2W0B5</accession>
<dbReference type="EMBL" id="JASBWT010000005">
    <property type="protein sequence ID" value="KAJ9104491.1"/>
    <property type="molecule type" value="Genomic_DNA"/>
</dbReference>
<dbReference type="Proteomes" id="UP001227268">
    <property type="component" value="Unassembled WGS sequence"/>
</dbReference>
<protein>
    <submittedName>
        <fullName evidence="1">Uncharacterized protein</fullName>
    </submittedName>
</protein>